<protein>
    <submittedName>
        <fullName evidence="3">tRNA 2-selenouridine(34) synthase MnmH</fullName>
        <ecNumber evidence="3">2.5.1.-</ecNumber>
    </submittedName>
</protein>
<accession>A0ABX8RAK4</accession>
<sequence>MLKVIDIEKALTRKNVLFIDVRSPSEFEDGTILGSINMPILDDEERAIVGTIYRKENPHEATLKGLSLVSTKLPNIYSTIKKYSMEYDEIVIFCWRGGMRSKSICNLLNMLNIDNVYQLKGGYKSYRKYVIDFLEDKVEQYKFIMIHGLTGVGKTHILDQLELIGEPVLNLEKLAKNSGSVFGDIVFTGKPPTQKMFESLIFHVLYSSKEKYIFVESESKRIGSVQVPESIYRRMVNGYHILIKTTFENRIEVILKDYANYLGINDSKIIASLNHLRKRLGNKAVNDLIDKVEQKDYTYVIKYLMEHYYDPLYNYSIQKYKNYDLVVDYEKIEEVIPILSDFGKSIS</sequence>
<name>A0ABX8RAK4_9CLOT</name>
<keyword evidence="3" id="KW-0808">Transferase</keyword>
<dbReference type="PANTHER" id="PTHR30401:SF0">
    <property type="entry name" value="TRNA 2-SELENOURIDINE SYNTHASE"/>
    <property type="match status" value="1"/>
</dbReference>
<dbReference type="RefSeq" id="WP_218282787.1">
    <property type="nucleotide sequence ID" value="NZ_CP078093.1"/>
</dbReference>
<keyword evidence="1" id="KW-0711">Selenium</keyword>
<dbReference type="EMBL" id="CP078093">
    <property type="protein sequence ID" value="QXM06090.1"/>
    <property type="molecule type" value="Genomic_DNA"/>
</dbReference>
<reference evidence="3" key="1">
    <citation type="submission" date="2021-07" db="EMBL/GenBank/DDBJ databases">
        <title>Complete genome sequence of Crassaminicella sp. 143-21, isolated from a deep-sea hydrothermal vent.</title>
        <authorList>
            <person name="Li X."/>
        </authorList>
    </citation>
    <scope>NUCLEOTIDE SEQUENCE</scope>
    <source>
        <strain evidence="3">143-21</strain>
    </source>
</reference>
<evidence type="ECO:0000313" key="3">
    <source>
        <dbReference type="EMBL" id="QXM06090.1"/>
    </source>
</evidence>
<evidence type="ECO:0000259" key="2">
    <source>
        <dbReference type="PROSITE" id="PS50206"/>
    </source>
</evidence>
<dbReference type="Pfam" id="PF26341">
    <property type="entry name" value="AAA_SelU"/>
    <property type="match status" value="1"/>
</dbReference>
<dbReference type="PROSITE" id="PS50206">
    <property type="entry name" value="RHODANESE_3"/>
    <property type="match status" value="1"/>
</dbReference>
<dbReference type="GO" id="GO:0016740">
    <property type="term" value="F:transferase activity"/>
    <property type="evidence" value="ECO:0007669"/>
    <property type="project" value="UniProtKB-KW"/>
</dbReference>
<organism evidence="3 4">
    <name type="scientific">Crassaminicella indica</name>
    <dbReference type="NCBI Taxonomy" id="2855394"/>
    <lineage>
        <taxon>Bacteria</taxon>
        <taxon>Bacillati</taxon>
        <taxon>Bacillota</taxon>
        <taxon>Clostridia</taxon>
        <taxon>Eubacteriales</taxon>
        <taxon>Clostridiaceae</taxon>
        <taxon>Crassaminicella</taxon>
    </lineage>
</organism>
<dbReference type="NCBIfam" id="NF008752">
    <property type="entry name" value="PRK11784.1-4"/>
    <property type="match status" value="1"/>
</dbReference>
<evidence type="ECO:0000256" key="1">
    <source>
        <dbReference type="ARBA" id="ARBA00023266"/>
    </source>
</evidence>
<dbReference type="InterPro" id="IPR017582">
    <property type="entry name" value="SelU"/>
</dbReference>
<dbReference type="NCBIfam" id="NF008750">
    <property type="entry name" value="PRK11784.1-2"/>
    <property type="match status" value="1"/>
</dbReference>
<dbReference type="InterPro" id="IPR001763">
    <property type="entry name" value="Rhodanese-like_dom"/>
</dbReference>
<dbReference type="NCBIfam" id="TIGR03167">
    <property type="entry name" value="tRNA_sel_U_synt"/>
    <property type="match status" value="1"/>
</dbReference>
<dbReference type="EC" id="2.5.1.-" evidence="3"/>
<dbReference type="SMART" id="SM00450">
    <property type="entry name" value="RHOD"/>
    <property type="match status" value="1"/>
</dbReference>
<gene>
    <name evidence="3" type="primary">mnmH</name>
    <name evidence="3" type="ORF">KVH43_12170</name>
</gene>
<feature type="domain" description="Rhodanese" evidence="2">
    <location>
        <begin position="12"/>
        <end position="135"/>
    </location>
</feature>
<dbReference type="PANTHER" id="PTHR30401">
    <property type="entry name" value="TRNA 2-SELENOURIDINE SYNTHASE"/>
    <property type="match status" value="1"/>
</dbReference>
<dbReference type="Pfam" id="PF00581">
    <property type="entry name" value="Rhodanese"/>
    <property type="match status" value="1"/>
</dbReference>
<evidence type="ECO:0000313" key="4">
    <source>
        <dbReference type="Proteomes" id="UP000886818"/>
    </source>
</evidence>
<proteinExistence type="predicted"/>
<dbReference type="Proteomes" id="UP000886818">
    <property type="component" value="Chromosome"/>
</dbReference>
<keyword evidence="4" id="KW-1185">Reference proteome</keyword>
<dbReference type="InterPro" id="IPR058840">
    <property type="entry name" value="AAA_SelU"/>
</dbReference>